<dbReference type="InterPro" id="IPR023347">
    <property type="entry name" value="Lysozyme_dom_sf"/>
</dbReference>
<dbReference type="SUPFAM" id="SSF53955">
    <property type="entry name" value="Lysozyme-like"/>
    <property type="match status" value="1"/>
</dbReference>
<evidence type="ECO:0008006" key="4">
    <source>
        <dbReference type="Google" id="ProtNLM"/>
    </source>
</evidence>
<dbReference type="GO" id="GO:0009253">
    <property type="term" value="P:peptidoglycan catabolic process"/>
    <property type="evidence" value="ECO:0007669"/>
    <property type="project" value="InterPro"/>
</dbReference>
<name>A0A383AJT6_9ZZZZ</name>
<dbReference type="GO" id="GO:0016998">
    <property type="term" value="P:cell wall macromolecule catabolic process"/>
    <property type="evidence" value="ECO:0007669"/>
    <property type="project" value="InterPro"/>
</dbReference>
<dbReference type="Gene3D" id="1.10.530.40">
    <property type="match status" value="1"/>
</dbReference>
<keyword evidence="2" id="KW-0081">Bacteriolytic enzyme</keyword>
<dbReference type="InterPro" id="IPR023346">
    <property type="entry name" value="Lysozyme-like_dom_sf"/>
</dbReference>
<organism evidence="3">
    <name type="scientific">marine metagenome</name>
    <dbReference type="NCBI Taxonomy" id="408172"/>
    <lineage>
        <taxon>unclassified sequences</taxon>
        <taxon>metagenomes</taxon>
        <taxon>ecological metagenomes</taxon>
    </lineage>
</organism>
<evidence type="ECO:0000256" key="2">
    <source>
        <dbReference type="ARBA" id="ARBA00022638"/>
    </source>
</evidence>
<dbReference type="GO" id="GO:0031640">
    <property type="term" value="P:killing of cells of another organism"/>
    <property type="evidence" value="ECO:0007669"/>
    <property type="project" value="UniProtKB-KW"/>
</dbReference>
<dbReference type="Pfam" id="PF00959">
    <property type="entry name" value="Phage_lysozyme"/>
    <property type="match status" value="1"/>
</dbReference>
<dbReference type="AlphaFoldDB" id="A0A383AJT6"/>
<protein>
    <recommendedName>
        <fullName evidence="4">Lysozyme</fullName>
    </recommendedName>
</protein>
<evidence type="ECO:0000313" key="3">
    <source>
        <dbReference type="EMBL" id="SVE07820.1"/>
    </source>
</evidence>
<accession>A0A383AJT6</accession>
<dbReference type="InterPro" id="IPR052619">
    <property type="entry name" value="Phage_lysozyme-like"/>
</dbReference>
<reference evidence="3" key="1">
    <citation type="submission" date="2018-05" db="EMBL/GenBank/DDBJ databases">
        <authorList>
            <person name="Lanie J.A."/>
            <person name="Ng W.-L."/>
            <person name="Kazmierczak K.M."/>
            <person name="Andrzejewski T.M."/>
            <person name="Davidsen T.M."/>
            <person name="Wayne K.J."/>
            <person name="Tettelin H."/>
            <person name="Glass J.I."/>
            <person name="Rusch D."/>
            <person name="Podicherti R."/>
            <person name="Tsui H.-C.T."/>
            <person name="Winkler M.E."/>
        </authorList>
    </citation>
    <scope>NUCLEOTIDE SEQUENCE</scope>
</reference>
<dbReference type="PANTHER" id="PTHR37406:SF1">
    <property type="entry name" value="T4-TYPE LYSOZYME 1-RELATED"/>
    <property type="match status" value="1"/>
</dbReference>
<dbReference type="EMBL" id="UINC01192597">
    <property type="protein sequence ID" value="SVE07820.1"/>
    <property type="molecule type" value="Genomic_DNA"/>
</dbReference>
<dbReference type="InterPro" id="IPR002196">
    <property type="entry name" value="Glyco_hydro_24"/>
</dbReference>
<gene>
    <name evidence="3" type="ORF">METZ01_LOCUS460674</name>
</gene>
<dbReference type="GO" id="GO:0003796">
    <property type="term" value="F:lysozyme activity"/>
    <property type="evidence" value="ECO:0007669"/>
    <property type="project" value="InterPro"/>
</dbReference>
<evidence type="ECO:0000256" key="1">
    <source>
        <dbReference type="ARBA" id="ARBA00022529"/>
    </source>
</evidence>
<sequence length="136" mass="15870">MITEDLVELIKEDEGCVLTPYKDTVGVLTIGYGHNLEEGIDQETAEFILSRDLEKHSKELDRHKPSWRELPPNVGMVVLSMQYNMGWNRFSKFVKFWAAIEEDDLQEAGRQMEDSKWWDQIKTRGPKLRNLLLSES</sequence>
<dbReference type="GO" id="GO:0042742">
    <property type="term" value="P:defense response to bacterium"/>
    <property type="evidence" value="ECO:0007669"/>
    <property type="project" value="UniProtKB-KW"/>
</dbReference>
<proteinExistence type="predicted"/>
<keyword evidence="1" id="KW-0929">Antimicrobial</keyword>
<dbReference type="PANTHER" id="PTHR37406">
    <property type="entry name" value="T4-TYPE LYSOZYME 1-RELATED"/>
    <property type="match status" value="1"/>
</dbReference>